<organism evidence="1">
    <name type="scientific">marine sediment metagenome</name>
    <dbReference type="NCBI Taxonomy" id="412755"/>
    <lineage>
        <taxon>unclassified sequences</taxon>
        <taxon>metagenomes</taxon>
        <taxon>ecological metagenomes</taxon>
    </lineage>
</organism>
<reference evidence="1" key="1">
    <citation type="journal article" date="2015" name="Nature">
        <title>Complex archaea that bridge the gap between prokaryotes and eukaryotes.</title>
        <authorList>
            <person name="Spang A."/>
            <person name="Saw J.H."/>
            <person name="Jorgensen S.L."/>
            <person name="Zaremba-Niedzwiedzka K."/>
            <person name="Martijn J."/>
            <person name="Lind A.E."/>
            <person name="van Eijk R."/>
            <person name="Schleper C."/>
            <person name="Guy L."/>
            <person name="Ettema T.J."/>
        </authorList>
    </citation>
    <scope>NUCLEOTIDE SEQUENCE</scope>
</reference>
<sequence>MIELFLATALLFSSPDGYKYPPECLRDLTELTAHIEVIKVSSSYLAEIQERYKIKLGETLWGATFWLGEQEPPYIIINRHLSKDMYERVLHHERCH</sequence>
<name>A0A0F9TU23_9ZZZZ</name>
<dbReference type="EMBL" id="LAZR01001010">
    <property type="protein sequence ID" value="KKN52631.1"/>
    <property type="molecule type" value="Genomic_DNA"/>
</dbReference>
<gene>
    <name evidence="1" type="ORF">LCGC14_0610250</name>
</gene>
<feature type="non-terminal residue" evidence="1">
    <location>
        <position position="96"/>
    </location>
</feature>
<evidence type="ECO:0000313" key="1">
    <source>
        <dbReference type="EMBL" id="KKN52631.1"/>
    </source>
</evidence>
<accession>A0A0F9TU23</accession>
<proteinExistence type="predicted"/>
<protein>
    <submittedName>
        <fullName evidence="1">Uncharacterized protein</fullName>
    </submittedName>
</protein>
<comment type="caution">
    <text evidence="1">The sequence shown here is derived from an EMBL/GenBank/DDBJ whole genome shotgun (WGS) entry which is preliminary data.</text>
</comment>
<dbReference type="AlphaFoldDB" id="A0A0F9TU23"/>